<feature type="chain" id="PRO_5043040870" evidence="2">
    <location>
        <begin position="29"/>
        <end position="184"/>
    </location>
</feature>
<sequence length="184" mass="19992">MKGLSADSVLPFLSHVSLLLGSLAGALAQEAAGDAGGGGDALRRGLTWQHNGQVFSILSRGSQYRPSGSRRAGLRGLNNPVVVLSSANDTVPVASRGSPRVPAASDDAQLRAATHQPTPEDAMVGDDPHNPYKASNYYPYYNYYHSYYRPRPRAQARRGYGTRYQQHGTTRSPEEEPKPAWFHV</sequence>
<reference evidence="3 4" key="1">
    <citation type="journal article" date="2021" name="G3 (Bethesda)">
        <title>Improved contiguity of the threespine stickleback genome using long-read sequencing.</title>
        <authorList>
            <person name="Nath S."/>
            <person name="Shaw D.E."/>
            <person name="White M.A."/>
        </authorList>
    </citation>
    <scope>NUCLEOTIDE SEQUENCE [LARGE SCALE GENOMIC DNA]</scope>
    <source>
        <strain evidence="3 4">Lake Benthic</strain>
    </source>
</reference>
<keyword evidence="2" id="KW-0732">Signal</keyword>
<name>A0AAQ4QV85_GASAC</name>
<organism evidence="3 4">
    <name type="scientific">Gasterosteus aculeatus aculeatus</name>
    <name type="common">three-spined stickleback</name>
    <dbReference type="NCBI Taxonomy" id="481459"/>
    <lineage>
        <taxon>Eukaryota</taxon>
        <taxon>Metazoa</taxon>
        <taxon>Chordata</taxon>
        <taxon>Craniata</taxon>
        <taxon>Vertebrata</taxon>
        <taxon>Euteleostomi</taxon>
        <taxon>Actinopterygii</taxon>
        <taxon>Neopterygii</taxon>
        <taxon>Teleostei</taxon>
        <taxon>Neoteleostei</taxon>
        <taxon>Acanthomorphata</taxon>
        <taxon>Eupercaria</taxon>
        <taxon>Perciformes</taxon>
        <taxon>Cottioidei</taxon>
        <taxon>Gasterosteales</taxon>
        <taxon>Gasterosteidae</taxon>
        <taxon>Gasterosteus</taxon>
    </lineage>
</organism>
<dbReference type="RefSeq" id="XP_040026131.1">
    <property type="nucleotide sequence ID" value="XM_040170197.1"/>
</dbReference>
<dbReference type="AlphaFoldDB" id="A0AAQ4QV85"/>
<dbReference type="GeneTree" id="ENSGT01120000277796"/>
<protein>
    <submittedName>
        <fullName evidence="3">Uncharacterized protein</fullName>
    </submittedName>
</protein>
<accession>A0AAQ4QV85</accession>
<dbReference type="GeneID" id="120815196"/>
<keyword evidence="4" id="KW-1185">Reference proteome</keyword>
<feature type="region of interest" description="Disordered" evidence="1">
    <location>
        <begin position="162"/>
        <end position="184"/>
    </location>
</feature>
<dbReference type="KEGG" id="gat:120815196"/>
<proteinExistence type="predicted"/>
<dbReference type="Ensembl" id="ENSGACT00000053484.1">
    <property type="protein sequence ID" value="ENSGACP00000053961.1"/>
    <property type="gene ID" value="ENSGACG00000026088.1"/>
</dbReference>
<evidence type="ECO:0000256" key="2">
    <source>
        <dbReference type="SAM" id="SignalP"/>
    </source>
</evidence>
<feature type="signal peptide" evidence="2">
    <location>
        <begin position="1"/>
        <end position="28"/>
    </location>
</feature>
<dbReference type="Proteomes" id="UP000007635">
    <property type="component" value="Unassembled WGS sequence"/>
</dbReference>
<reference evidence="3" key="3">
    <citation type="submission" date="2025-09" db="UniProtKB">
        <authorList>
            <consortium name="Ensembl"/>
        </authorList>
    </citation>
    <scope>IDENTIFICATION</scope>
</reference>
<evidence type="ECO:0000313" key="3">
    <source>
        <dbReference type="Ensembl" id="ENSGACP00000053961.1"/>
    </source>
</evidence>
<evidence type="ECO:0000313" key="4">
    <source>
        <dbReference type="Proteomes" id="UP000007635"/>
    </source>
</evidence>
<evidence type="ECO:0000256" key="1">
    <source>
        <dbReference type="SAM" id="MobiDB-lite"/>
    </source>
</evidence>
<reference evidence="3" key="2">
    <citation type="submission" date="2025-08" db="UniProtKB">
        <authorList>
            <consortium name="Ensembl"/>
        </authorList>
    </citation>
    <scope>IDENTIFICATION</scope>
</reference>
<feature type="region of interest" description="Disordered" evidence="1">
    <location>
        <begin position="91"/>
        <end position="130"/>
    </location>
</feature>